<dbReference type="RefSeq" id="WP_345049615.1">
    <property type="nucleotide sequence ID" value="NZ_BAAAVM010000026.1"/>
</dbReference>
<protein>
    <submittedName>
        <fullName evidence="1">Uncharacterized protein</fullName>
    </submittedName>
</protein>
<sequence>MAQAGTHRRRRSYRAPALGVVDGTLCLAYTGTDNRIRTRTFNDSSWSAVTVLPGGTEKAVTLGFGGDRLWLTHISQGGAVYYHDRTATTWHGATANNLPWVTDSPVAIADSDVWTWQVCRGTGNDVHTATHHGNRTWGSRGTISGWKTHHGVALTKHDNTLWIFMRGTDGHLYAATNRGTSSTWSALHHVSQQKAIRPIDEPAATSHSNKLYVMYRR</sequence>
<gene>
    <name evidence="1" type="ORF">GCM10010521_22560</name>
</gene>
<organism evidence="1 2">
    <name type="scientific">Streptomyces rameus</name>
    <dbReference type="NCBI Taxonomy" id="68261"/>
    <lineage>
        <taxon>Bacteria</taxon>
        <taxon>Bacillati</taxon>
        <taxon>Actinomycetota</taxon>
        <taxon>Actinomycetes</taxon>
        <taxon>Kitasatosporales</taxon>
        <taxon>Streptomycetaceae</taxon>
        <taxon>Streptomyces</taxon>
    </lineage>
</organism>
<reference evidence="2" key="1">
    <citation type="journal article" date="2019" name="Int. J. Syst. Evol. Microbiol.">
        <title>The Global Catalogue of Microorganisms (GCM) 10K type strain sequencing project: providing services to taxonomists for standard genome sequencing and annotation.</title>
        <authorList>
            <consortium name="The Broad Institute Genomics Platform"/>
            <consortium name="The Broad Institute Genome Sequencing Center for Infectious Disease"/>
            <person name="Wu L."/>
            <person name="Ma J."/>
        </authorList>
    </citation>
    <scope>NUCLEOTIDE SEQUENCE [LARGE SCALE GENOMIC DNA]</scope>
    <source>
        <strain evidence="2">JCM 11574</strain>
    </source>
</reference>
<dbReference type="Proteomes" id="UP001500893">
    <property type="component" value="Unassembled WGS sequence"/>
</dbReference>
<keyword evidence="2" id="KW-1185">Reference proteome</keyword>
<dbReference type="SUPFAM" id="SSF89372">
    <property type="entry name" value="Fucose-specific lectin"/>
    <property type="match status" value="1"/>
</dbReference>
<accession>A0ABP6N902</accession>
<evidence type="ECO:0000313" key="1">
    <source>
        <dbReference type="EMBL" id="GAA3135955.1"/>
    </source>
</evidence>
<dbReference type="EMBL" id="BAAAVM010000026">
    <property type="protein sequence ID" value="GAA3135955.1"/>
    <property type="molecule type" value="Genomic_DNA"/>
</dbReference>
<proteinExistence type="predicted"/>
<dbReference type="Gene3D" id="2.120.10.70">
    <property type="entry name" value="Fucose-specific lectin"/>
    <property type="match status" value="1"/>
</dbReference>
<evidence type="ECO:0000313" key="2">
    <source>
        <dbReference type="Proteomes" id="UP001500893"/>
    </source>
</evidence>
<comment type="caution">
    <text evidence="1">The sequence shown here is derived from an EMBL/GenBank/DDBJ whole genome shotgun (WGS) entry which is preliminary data.</text>
</comment>
<name>A0ABP6N902_9ACTN</name>